<reference evidence="4" key="1">
    <citation type="journal article" date="2019" name="Int. J. Syst. Evol. Microbiol.">
        <title>The Global Catalogue of Microorganisms (GCM) 10K type strain sequencing project: providing services to taxonomists for standard genome sequencing and annotation.</title>
        <authorList>
            <consortium name="The Broad Institute Genomics Platform"/>
            <consortium name="The Broad Institute Genome Sequencing Center for Infectious Disease"/>
            <person name="Wu L."/>
            <person name="Ma J."/>
        </authorList>
    </citation>
    <scope>NUCLEOTIDE SEQUENCE [LARGE SCALE GENOMIC DNA]</scope>
    <source>
        <strain evidence="4">KCTC 62192</strain>
    </source>
</reference>
<organism evidence="3 4">
    <name type="scientific">Acidimangrovimonas pyrenivorans</name>
    <dbReference type="NCBI Taxonomy" id="2030798"/>
    <lineage>
        <taxon>Bacteria</taxon>
        <taxon>Pseudomonadati</taxon>
        <taxon>Pseudomonadota</taxon>
        <taxon>Alphaproteobacteria</taxon>
        <taxon>Rhodobacterales</taxon>
        <taxon>Paracoccaceae</taxon>
        <taxon>Acidimangrovimonas</taxon>
    </lineage>
</organism>
<evidence type="ECO:0000313" key="4">
    <source>
        <dbReference type="Proteomes" id="UP001595443"/>
    </source>
</evidence>
<keyword evidence="1" id="KW-0812">Transmembrane</keyword>
<feature type="domain" description="DUF5658" evidence="2">
    <location>
        <begin position="10"/>
        <end position="89"/>
    </location>
</feature>
<dbReference type="InterPro" id="IPR043717">
    <property type="entry name" value="DUF5658"/>
</dbReference>
<keyword evidence="1" id="KW-0472">Membrane</keyword>
<dbReference type="Proteomes" id="UP001595443">
    <property type="component" value="Unassembled WGS sequence"/>
</dbReference>
<feature type="transmembrane region" description="Helical" evidence="1">
    <location>
        <begin position="46"/>
        <end position="67"/>
    </location>
</feature>
<feature type="transmembrane region" description="Helical" evidence="1">
    <location>
        <begin position="6"/>
        <end position="26"/>
    </location>
</feature>
<comment type="caution">
    <text evidence="3">The sequence shown here is derived from an EMBL/GenBank/DDBJ whole genome shotgun (WGS) entry which is preliminary data.</text>
</comment>
<feature type="transmembrane region" description="Helical" evidence="1">
    <location>
        <begin position="73"/>
        <end position="90"/>
    </location>
</feature>
<name>A0ABV7AK30_9RHOB</name>
<keyword evidence="1" id="KW-1133">Transmembrane helix</keyword>
<dbReference type="Pfam" id="PF18902">
    <property type="entry name" value="DUF5658"/>
    <property type="match status" value="1"/>
</dbReference>
<gene>
    <name evidence="3" type="ORF">ACFOES_14695</name>
</gene>
<dbReference type="RefSeq" id="WP_377834060.1">
    <property type="nucleotide sequence ID" value="NZ_JBHRSK010000011.1"/>
</dbReference>
<protein>
    <submittedName>
        <fullName evidence="3">DUF5658 family protein</fullName>
    </submittedName>
</protein>
<sequence>MTTIDFLALAVIALQIGDMTSTLGALRRGGREVNPLLAWLMRRIGVVPALIAAKGLGTALAVWLWLLGGETELWLLAALYLWVVLHNMRVGRRRS</sequence>
<evidence type="ECO:0000313" key="3">
    <source>
        <dbReference type="EMBL" id="MFC2969352.1"/>
    </source>
</evidence>
<keyword evidence="4" id="KW-1185">Reference proteome</keyword>
<evidence type="ECO:0000256" key="1">
    <source>
        <dbReference type="SAM" id="Phobius"/>
    </source>
</evidence>
<proteinExistence type="predicted"/>
<dbReference type="EMBL" id="JBHRSK010000011">
    <property type="protein sequence ID" value="MFC2969352.1"/>
    <property type="molecule type" value="Genomic_DNA"/>
</dbReference>
<accession>A0ABV7AK30</accession>
<evidence type="ECO:0000259" key="2">
    <source>
        <dbReference type="Pfam" id="PF18902"/>
    </source>
</evidence>